<evidence type="ECO:0000256" key="3">
    <source>
        <dbReference type="SAM" id="Phobius"/>
    </source>
</evidence>
<gene>
    <name evidence="4" type="ORF">BRUM_1879</name>
</gene>
<comment type="caution">
    <text evidence="4">The sequence shown here is derived from an EMBL/GenBank/DDBJ whole genome shotgun (WGS) entry which is preliminary data.</text>
</comment>
<evidence type="ECO:0000313" key="4">
    <source>
        <dbReference type="EMBL" id="KFI85018.1"/>
    </source>
</evidence>
<evidence type="ECO:0000256" key="1">
    <source>
        <dbReference type="SAM" id="Coils"/>
    </source>
</evidence>
<keyword evidence="3" id="KW-0472">Membrane</keyword>
<feature type="coiled-coil region" evidence="1">
    <location>
        <begin position="101"/>
        <end position="138"/>
    </location>
</feature>
<proteinExistence type="predicted"/>
<organism evidence="4 5">
    <name type="scientific">Bifidobacterium ruminantium</name>
    <dbReference type="NCBI Taxonomy" id="78346"/>
    <lineage>
        <taxon>Bacteria</taxon>
        <taxon>Bacillati</taxon>
        <taxon>Actinomycetota</taxon>
        <taxon>Actinomycetes</taxon>
        <taxon>Bifidobacteriales</taxon>
        <taxon>Bifidobacteriaceae</taxon>
        <taxon>Bifidobacterium</taxon>
    </lineage>
</organism>
<reference evidence="4 5" key="1">
    <citation type="submission" date="2014-03" db="EMBL/GenBank/DDBJ databases">
        <title>Genomics of Bifidobacteria.</title>
        <authorList>
            <person name="Ventura M."/>
            <person name="Milani C."/>
            <person name="Lugli G.A."/>
        </authorList>
    </citation>
    <scope>NUCLEOTIDE SEQUENCE [LARGE SCALE GENOMIC DNA]</scope>
    <source>
        <strain evidence="4 5">LMG 21811</strain>
    </source>
</reference>
<keyword evidence="1" id="KW-0175">Coiled coil</keyword>
<dbReference type="Proteomes" id="UP000029078">
    <property type="component" value="Unassembled WGS sequence"/>
</dbReference>
<keyword evidence="3" id="KW-1133">Transmembrane helix</keyword>
<dbReference type="STRING" id="78346.BRUM_1879"/>
<protein>
    <submittedName>
        <fullName evidence="4">Uncharacterized protein</fullName>
    </submittedName>
</protein>
<feature type="compositionally biased region" description="Polar residues" evidence="2">
    <location>
        <begin position="7"/>
        <end position="27"/>
    </location>
</feature>
<sequence>MAVINGGDSQLNAGNTVNASSGDSSLQGVRVSDGWKNDVQHYRQSRYSSPLSYGDGYDDYANDYRSATITQDDEVDPDGMVYRVYDPSTGRTVEFGNEFNAMRYQKELNDKLAKQHEAEQKQKAEEREKLRLKRMAEKDAEIMFNKNATADDVFGLAAPILALLLFVLSFGSIALNSDYNSAFTPSANPNVVKPVVDTTPKLYLDGNQVMTIENNNLMLNGKSVLSGVENCLGYATGKCSRYEYDSGSYSVPCSNTHTDKDGNEYTTSSDSCTFYHDKAYVVIGGGKSWLVDSRGNIREFTAGITRCKPNPGAGDGCMHDGNGNVIFE</sequence>
<name>A0A087CP18_BIFRU</name>
<dbReference type="EMBL" id="JGZL01000023">
    <property type="protein sequence ID" value="KFI85018.1"/>
    <property type="molecule type" value="Genomic_DNA"/>
</dbReference>
<evidence type="ECO:0000256" key="2">
    <source>
        <dbReference type="SAM" id="MobiDB-lite"/>
    </source>
</evidence>
<feature type="transmembrane region" description="Helical" evidence="3">
    <location>
        <begin position="153"/>
        <end position="175"/>
    </location>
</feature>
<feature type="region of interest" description="Disordered" evidence="2">
    <location>
        <begin position="1"/>
        <end position="29"/>
    </location>
</feature>
<keyword evidence="3" id="KW-0812">Transmembrane</keyword>
<accession>A0A087CP18</accession>
<keyword evidence="5" id="KW-1185">Reference proteome</keyword>
<evidence type="ECO:0000313" key="5">
    <source>
        <dbReference type="Proteomes" id="UP000029078"/>
    </source>
</evidence>
<dbReference type="AlphaFoldDB" id="A0A087CP18"/>
<dbReference type="RefSeq" id="WP_152571316.1">
    <property type="nucleotide sequence ID" value="NZ_JGZL01000023.1"/>
</dbReference>